<protein>
    <submittedName>
        <fullName evidence="3">Uncharacterized protein</fullName>
    </submittedName>
</protein>
<gene>
    <name evidence="3" type="ORF">SEPMUDRAFT_135431</name>
</gene>
<dbReference type="eggNOG" id="ENOG502QZSU">
    <property type="taxonomic scope" value="Eukaryota"/>
</dbReference>
<sequence>MSFGNTSNTINQLPVAMTPEPAAVVATIENADIKGEVEDTKNADMKSEVEATTTSAAPALESGSVIVSSDDDIPEYSPRMTVASTETTTLAQEKAVAAKTADSEADGQHSSKRPASTEAEGASPKKLKTNEEGNTTGESEKAPSETKELETNEEGNTTGEGEKAPSETKKLETIEVLKIKANTIIKKKNAQISELRDKLVEVEKERDALEESRYQFEADKIVFKEQQAIRNADKMAEARREREWQSNAAARMKAAAVADYERKLSTKISFVERQLKTKHVTMENTLNQKLENKTEKLEETLKKFSEAKEQWRKEIQELKAQVKEQAKHGGAKAQQIVKELKEEVKIKDTKISELTSDKQRLHGEIINLKAHVNAEKTQLADLHATHNSTCAEIKALFTESQAWKTRATLRDQDLSLMQAKFKHELKTRQSLHYNSMHEMEEKWRLQAQNSAQSQQRVVTNQRAVFHLNGMLDTKSKLIEELQAKLVECQKSLRVFTGAATAAAAAERRSEDEGGD</sequence>
<dbReference type="AlphaFoldDB" id="M3BTS8"/>
<evidence type="ECO:0000313" key="4">
    <source>
        <dbReference type="Proteomes" id="UP000016931"/>
    </source>
</evidence>
<dbReference type="HOGENOM" id="CLU_529105_0_0_1"/>
<organism evidence="3 4">
    <name type="scientific">Sphaerulina musiva (strain SO2202)</name>
    <name type="common">Poplar stem canker fungus</name>
    <name type="synonym">Septoria musiva</name>
    <dbReference type="NCBI Taxonomy" id="692275"/>
    <lineage>
        <taxon>Eukaryota</taxon>
        <taxon>Fungi</taxon>
        <taxon>Dikarya</taxon>
        <taxon>Ascomycota</taxon>
        <taxon>Pezizomycotina</taxon>
        <taxon>Dothideomycetes</taxon>
        <taxon>Dothideomycetidae</taxon>
        <taxon>Mycosphaerellales</taxon>
        <taxon>Mycosphaerellaceae</taxon>
        <taxon>Sphaerulina</taxon>
    </lineage>
</organism>
<dbReference type="GeneID" id="27899849"/>
<feature type="region of interest" description="Disordered" evidence="2">
    <location>
        <begin position="36"/>
        <end position="168"/>
    </location>
</feature>
<evidence type="ECO:0000256" key="2">
    <source>
        <dbReference type="SAM" id="MobiDB-lite"/>
    </source>
</evidence>
<accession>M3BTS8</accession>
<dbReference type="RefSeq" id="XP_016758171.1">
    <property type="nucleotide sequence ID" value="XM_016902712.1"/>
</dbReference>
<feature type="compositionally biased region" description="Polar residues" evidence="2">
    <location>
        <begin position="82"/>
        <end position="91"/>
    </location>
</feature>
<dbReference type="OrthoDB" id="3650431at2759"/>
<evidence type="ECO:0000256" key="1">
    <source>
        <dbReference type="SAM" id="Coils"/>
    </source>
</evidence>
<feature type="coiled-coil region" evidence="1">
    <location>
        <begin position="280"/>
        <end position="357"/>
    </location>
</feature>
<dbReference type="Proteomes" id="UP000016931">
    <property type="component" value="Unassembled WGS sequence"/>
</dbReference>
<evidence type="ECO:0000313" key="3">
    <source>
        <dbReference type="EMBL" id="EMF10050.1"/>
    </source>
</evidence>
<proteinExistence type="predicted"/>
<name>M3BTS8_SPHMS</name>
<dbReference type="EMBL" id="KB456268">
    <property type="protein sequence ID" value="EMF10050.1"/>
    <property type="molecule type" value="Genomic_DNA"/>
</dbReference>
<reference evidence="3 4" key="1">
    <citation type="journal article" date="2012" name="PLoS Pathog.">
        <title>Diverse lifestyles and strategies of plant pathogenesis encoded in the genomes of eighteen Dothideomycetes fungi.</title>
        <authorList>
            <person name="Ohm R.A."/>
            <person name="Feau N."/>
            <person name="Henrissat B."/>
            <person name="Schoch C.L."/>
            <person name="Horwitz B.A."/>
            <person name="Barry K.W."/>
            <person name="Condon B.J."/>
            <person name="Copeland A.C."/>
            <person name="Dhillon B."/>
            <person name="Glaser F."/>
            <person name="Hesse C.N."/>
            <person name="Kosti I."/>
            <person name="LaButti K."/>
            <person name="Lindquist E.A."/>
            <person name="Lucas S."/>
            <person name="Salamov A.A."/>
            <person name="Bradshaw R.E."/>
            <person name="Ciuffetti L."/>
            <person name="Hamelin R.C."/>
            <person name="Kema G.H.J."/>
            <person name="Lawrence C."/>
            <person name="Scott J.A."/>
            <person name="Spatafora J.W."/>
            <person name="Turgeon B.G."/>
            <person name="de Wit P.J.G.M."/>
            <person name="Zhong S."/>
            <person name="Goodwin S.B."/>
            <person name="Grigoriev I.V."/>
        </authorList>
    </citation>
    <scope>NUCLEOTIDE SEQUENCE [LARGE SCALE GENOMIC DNA]</scope>
    <source>
        <strain evidence="3 4">SO2202</strain>
    </source>
</reference>
<keyword evidence="1" id="KW-0175">Coiled coil</keyword>
<feature type="compositionally biased region" description="Basic and acidic residues" evidence="2">
    <location>
        <begin position="138"/>
        <end position="150"/>
    </location>
</feature>
<feature type="coiled-coil region" evidence="1">
    <location>
        <begin position="185"/>
        <end position="219"/>
    </location>
</feature>
<feature type="compositionally biased region" description="Basic and acidic residues" evidence="2">
    <location>
        <begin position="36"/>
        <end position="49"/>
    </location>
</feature>
<dbReference type="STRING" id="692275.M3BTS8"/>
<keyword evidence="4" id="KW-1185">Reference proteome</keyword>